<dbReference type="CDD" id="cd02109">
    <property type="entry name" value="arch_bact_SO_family_Moco"/>
    <property type="match status" value="1"/>
</dbReference>
<dbReference type="GO" id="GO:0016491">
    <property type="term" value="F:oxidoreductase activity"/>
    <property type="evidence" value="ECO:0007669"/>
    <property type="project" value="InterPro"/>
</dbReference>
<reference evidence="2 3" key="1">
    <citation type="journal article" date="2020" name="Nature">
        <title>Bacterial chemolithoautotrophy via manganese oxidation.</title>
        <authorList>
            <person name="Yu H."/>
            <person name="Leadbetter J.R."/>
        </authorList>
    </citation>
    <scope>NUCLEOTIDE SEQUENCE [LARGE SCALE GENOMIC DNA]</scope>
    <source>
        <strain evidence="2 3">Mn-1</strain>
    </source>
</reference>
<dbReference type="PRINTS" id="PR00407">
    <property type="entry name" value="EUMOPTERIN"/>
</dbReference>
<protein>
    <submittedName>
        <fullName evidence="2">Sulfite oxidase-like oxidoreductase</fullName>
    </submittedName>
</protein>
<dbReference type="RefSeq" id="WP_168061713.1">
    <property type="nucleotide sequence ID" value="NZ_VTOW01000003.1"/>
</dbReference>
<feature type="domain" description="Oxidoreductase molybdopterin-binding" evidence="1">
    <location>
        <begin position="51"/>
        <end position="195"/>
    </location>
</feature>
<dbReference type="Pfam" id="PF00174">
    <property type="entry name" value="Oxidored_molyb"/>
    <property type="match status" value="1"/>
</dbReference>
<keyword evidence="3" id="KW-1185">Reference proteome</keyword>
<dbReference type="Gene3D" id="3.90.420.10">
    <property type="entry name" value="Oxidoreductase, molybdopterin-binding domain"/>
    <property type="match status" value="1"/>
</dbReference>
<sequence length="214" mass="24904">MEPDDRLIAKKEGWARTGRGLTGEIQKDERPRLPPGQKLNKSFPVLDLGILPEVDADDWELSVKGETENPLVWNWDRFSALATDRIVTDFHCVTTWSIFDAHWEGLFFRKLIEQVRPAPEAKFVYFTSYDGYTTNLPLSVCADEDVLLARAWNGRPLSREHGGPVRMVVPKRYAWKSAKWIKEIHFMKNDRLGFWEMRGYSNTADPWTEDRYAQ</sequence>
<evidence type="ECO:0000313" key="2">
    <source>
        <dbReference type="EMBL" id="NKE72239.1"/>
    </source>
</evidence>
<dbReference type="InterPro" id="IPR008335">
    <property type="entry name" value="Mopterin_OxRdtase_euk"/>
</dbReference>
<name>A0A7X6DRY0_9BACT</name>
<evidence type="ECO:0000313" key="3">
    <source>
        <dbReference type="Proteomes" id="UP000534783"/>
    </source>
</evidence>
<dbReference type="EMBL" id="VTOW01000003">
    <property type="protein sequence ID" value="NKE72239.1"/>
    <property type="molecule type" value="Genomic_DNA"/>
</dbReference>
<comment type="caution">
    <text evidence="2">The sequence shown here is derived from an EMBL/GenBank/DDBJ whole genome shotgun (WGS) entry which is preliminary data.</text>
</comment>
<gene>
    <name evidence="2" type="ORF">MNODULE_15930</name>
</gene>
<dbReference type="Proteomes" id="UP000534783">
    <property type="component" value="Unassembled WGS sequence"/>
</dbReference>
<accession>A0A7X6DRY0</accession>
<dbReference type="PANTHER" id="PTHR43032">
    <property type="entry name" value="PROTEIN-METHIONINE-SULFOXIDE REDUCTASE"/>
    <property type="match status" value="1"/>
</dbReference>
<dbReference type="PANTHER" id="PTHR43032:SF4">
    <property type="entry name" value="OXIDOREDUCTASE MOLYBDOPTERIN-BINDING DOMAIN-CONTAINING PROTEIN"/>
    <property type="match status" value="1"/>
</dbReference>
<proteinExistence type="predicted"/>
<dbReference type="SUPFAM" id="SSF56524">
    <property type="entry name" value="Oxidoreductase molybdopterin-binding domain"/>
    <property type="match status" value="1"/>
</dbReference>
<dbReference type="InterPro" id="IPR000572">
    <property type="entry name" value="OxRdtase_Mopterin-bd_dom"/>
</dbReference>
<organism evidence="2 3">
    <name type="scientific">Candidatus Manganitrophus noduliformans</name>
    <dbReference type="NCBI Taxonomy" id="2606439"/>
    <lineage>
        <taxon>Bacteria</taxon>
        <taxon>Pseudomonadati</taxon>
        <taxon>Nitrospirota</taxon>
        <taxon>Nitrospiria</taxon>
        <taxon>Candidatus Troglogloeales</taxon>
        <taxon>Candidatus Manganitrophaceae</taxon>
        <taxon>Candidatus Manganitrophus</taxon>
    </lineage>
</organism>
<dbReference type="InterPro" id="IPR036374">
    <property type="entry name" value="OxRdtase_Mopterin-bd_sf"/>
</dbReference>
<evidence type="ECO:0000259" key="1">
    <source>
        <dbReference type="Pfam" id="PF00174"/>
    </source>
</evidence>
<dbReference type="AlphaFoldDB" id="A0A7X6DRY0"/>